<keyword evidence="6" id="KW-0934">Plastid</keyword>
<dbReference type="PANTHER" id="PTHR11655:SF14">
    <property type="entry name" value="LARGE RIBOSOMAL SUBUNIT PROTEIN UL6M"/>
    <property type="match status" value="1"/>
</dbReference>
<dbReference type="GO" id="GO:0005840">
    <property type="term" value="C:ribosome"/>
    <property type="evidence" value="ECO:0007669"/>
    <property type="project" value="UniProtKB-KW"/>
</dbReference>
<reference evidence="6" key="1">
    <citation type="submission" date="2020-09" db="EMBL/GenBank/DDBJ databases">
        <title>Highly reduced plastid genomes of the non-photosynthetic dictyochophyceans Pteridomonas spp. (Ochrophyta, SAR).</title>
        <authorList>
            <person name="Kayama M."/>
            <person name="Kamikawa R."/>
        </authorList>
    </citation>
    <scope>NUCLEOTIDE SEQUENCE</scope>
    <source>
        <strain evidence="6">YPF1301</strain>
    </source>
</reference>
<dbReference type="PIRSF" id="PIRSF002162">
    <property type="entry name" value="Ribosomal_L6"/>
    <property type="match status" value="1"/>
</dbReference>
<dbReference type="EMBL" id="LC580440">
    <property type="protein sequence ID" value="BCL05875.1"/>
    <property type="molecule type" value="Genomic_DNA"/>
</dbReference>
<evidence type="ECO:0000256" key="4">
    <source>
        <dbReference type="RuleBase" id="RU003869"/>
    </source>
</evidence>
<dbReference type="GO" id="GO:0003735">
    <property type="term" value="F:structural constituent of ribosome"/>
    <property type="evidence" value="ECO:0007669"/>
    <property type="project" value="InterPro"/>
</dbReference>
<sequence>MSRLGKIPLIIPSNIKIILTRRTCKIQGPYGMLIQNIPKQLNLYMSSNKLFITKFQRINNKNFSKQQGLIRSLLKNIIKGVIFPFEITLQIIGVGYRAMIQQQHLILTLGYSHKVVLLIPTDLSLKIVNNIYLIIQGINKKLVSFFGSKIRAFKPPEPYKGTGIKYLNEIIIRKIGKSTNL</sequence>
<accession>A0A7G1MNI8</accession>
<dbReference type="PRINTS" id="PR00059">
    <property type="entry name" value="RIBOSOMALL6"/>
</dbReference>
<dbReference type="GO" id="GO:0002181">
    <property type="term" value="P:cytoplasmic translation"/>
    <property type="evidence" value="ECO:0007669"/>
    <property type="project" value="TreeGrafter"/>
</dbReference>
<gene>
    <name evidence="6" type="primary">rpl6</name>
</gene>
<name>A0A7G1MNI8_9STRA</name>
<keyword evidence="3 4" id="KW-0687">Ribonucleoprotein</keyword>
<dbReference type="Gene3D" id="3.90.930.12">
    <property type="entry name" value="Ribosomal protein L6, alpha-beta domain"/>
    <property type="match status" value="2"/>
</dbReference>
<dbReference type="GO" id="GO:0019843">
    <property type="term" value="F:rRNA binding"/>
    <property type="evidence" value="ECO:0007669"/>
    <property type="project" value="InterPro"/>
</dbReference>
<evidence type="ECO:0000256" key="3">
    <source>
        <dbReference type="ARBA" id="ARBA00023274"/>
    </source>
</evidence>
<geneLocation type="plastid" evidence="6"/>
<dbReference type="InterPro" id="IPR019906">
    <property type="entry name" value="Ribosomal_uL6_bac-type"/>
</dbReference>
<dbReference type="Pfam" id="PF00347">
    <property type="entry name" value="Ribosomal_L6"/>
    <property type="match status" value="1"/>
</dbReference>
<evidence type="ECO:0000313" key="6">
    <source>
        <dbReference type="EMBL" id="BCL05875.1"/>
    </source>
</evidence>
<keyword evidence="2 4" id="KW-0689">Ribosomal protein</keyword>
<evidence type="ECO:0000256" key="1">
    <source>
        <dbReference type="ARBA" id="ARBA00009356"/>
    </source>
</evidence>
<evidence type="ECO:0000259" key="5">
    <source>
        <dbReference type="Pfam" id="PF00347"/>
    </source>
</evidence>
<organism evidence="6">
    <name type="scientific">Pteridomonas sp. YPF1301</name>
    <dbReference type="NCBI Taxonomy" id="2766739"/>
    <lineage>
        <taxon>Eukaryota</taxon>
        <taxon>Sar</taxon>
        <taxon>Stramenopiles</taxon>
        <taxon>Ochrophyta</taxon>
        <taxon>Dictyochophyceae</taxon>
        <taxon>Pedinellales</taxon>
        <taxon>Pteridomonas</taxon>
    </lineage>
</organism>
<dbReference type="AlphaFoldDB" id="A0A7G1MNI8"/>
<dbReference type="InterPro" id="IPR020040">
    <property type="entry name" value="Ribosomal_uL6_a/b-dom"/>
</dbReference>
<dbReference type="PANTHER" id="PTHR11655">
    <property type="entry name" value="60S/50S RIBOSOMAL PROTEIN L6/L9"/>
    <property type="match status" value="1"/>
</dbReference>
<protein>
    <submittedName>
        <fullName evidence="6">Ribosomal protein L6</fullName>
    </submittedName>
</protein>
<feature type="domain" description="Large ribosomal subunit protein uL6 alpha-beta" evidence="5">
    <location>
        <begin position="92"/>
        <end position="166"/>
    </location>
</feature>
<dbReference type="GO" id="GO:1990904">
    <property type="term" value="C:ribonucleoprotein complex"/>
    <property type="evidence" value="ECO:0007669"/>
    <property type="project" value="UniProtKB-KW"/>
</dbReference>
<comment type="similarity">
    <text evidence="1 4">Belongs to the universal ribosomal protein uL6 family.</text>
</comment>
<dbReference type="InterPro" id="IPR000702">
    <property type="entry name" value="Ribosomal_uL6-like"/>
</dbReference>
<dbReference type="SUPFAM" id="SSF56053">
    <property type="entry name" value="Ribosomal protein L6"/>
    <property type="match status" value="2"/>
</dbReference>
<proteinExistence type="inferred from homology"/>
<evidence type="ECO:0000256" key="2">
    <source>
        <dbReference type="ARBA" id="ARBA00022980"/>
    </source>
</evidence>
<dbReference type="InterPro" id="IPR036789">
    <property type="entry name" value="Ribosomal_uL6-like_a/b-dom_sf"/>
</dbReference>